<accession>A0A0F9P6C3</accession>
<proteinExistence type="predicted"/>
<reference evidence="1" key="1">
    <citation type="journal article" date="2015" name="Nature">
        <title>Complex archaea that bridge the gap between prokaryotes and eukaryotes.</title>
        <authorList>
            <person name="Spang A."/>
            <person name="Saw J.H."/>
            <person name="Jorgensen S.L."/>
            <person name="Zaremba-Niedzwiedzka K."/>
            <person name="Martijn J."/>
            <person name="Lind A.E."/>
            <person name="van Eijk R."/>
            <person name="Schleper C."/>
            <person name="Guy L."/>
            <person name="Ettema T.J."/>
        </authorList>
    </citation>
    <scope>NUCLEOTIDE SEQUENCE</scope>
</reference>
<name>A0A0F9P6C3_9ZZZZ</name>
<comment type="caution">
    <text evidence="1">The sequence shown here is derived from an EMBL/GenBank/DDBJ whole genome shotgun (WGS) entry which is preliminary data.</text>
</comment>
<sequence>MKLQMMHLFPVLFVGSLMVGRDKMREVGIALSTGDVIL</sequence>
<organism evidence="1">
    <name type="scientific">marine sediment metagenome</name>
    <dbReference type="NCBI Taxonomy" id="412755"/>
    <lineage>
        <taxon>unclassified sequences</taxon>
        <taxon>metagenomes</taxon>
        <taxon>ecological metagenomes</taxon>
    </lineage>
</organism>
<dbReference type="EMBL" id="LAZR01006887">
    <property type="protein sequence ID" value="KKM88982.1"/>
    <property type="molecule type" value="Genomic_DNA"/>
</dbReference>
<dbReference type="AlphaFoldDB" id="A0A0F9P6C3"/>
<protein>
    <submittedName>
        <fullName evidence="1">Uncharacterized protein</fullName>
    </submittedName>
</protein>
<evidence type="ECO:0000313" key="1">
    <source>
        <dbReference type="EMBL" id="KKM88982.1"/>
    </source>
</evidence>
<gene>
    <name evidence="1" type="ORF">LCGC14_1253210</name>
</gene>